<dbReference type="Proteomes" id="UP000029385">
    <property type="component" value="Unassembled WGS sequence"/>
</dbReference>
<dbReference type="AlphaFoldDB" id="A0A091AM92"/>
<dbReference type="GO" id="GO:0012505">
    <property type="term" value="C:endomembrane system"/>
    <property type="evidence" value="ECO:0007669"/>
    <property type="project" value="UniProtKB-SubCell"/>
</dbReference>
<feature type="transmembrane region" description="Helical" evidence="8">
    <location>
        <begin position="126"/>
        <end position="148"/>
    </location>
</feature>
<evidence type="ECO:0000256" key="7">
    <source>
        <dbReference type="ARBA" id="ARBA00023136"/>
    </source>
</evidence>
<evidence type="ECO:0000256" key="5">
    <source>
        <dbReference type="ARBA" id="ARBA00022967"/>
    </source>
</evidence>
<keyword evidence="7 8" id="KW-0472">Membrane</keyword>
<keyword evidence="10" id="KW-1185">Reference proteome</keyword>
<keyword evidence="3" id="KW-0997">Cell inner membrane</keyword>
<proteinExistence type="predicted"/>
<evidence type="ECO:0000256" key="8">
    <source>
        <dbReference type="SAM" id="Phobius"/>
    </source>
</evidence>
<feature type="transmembrane region" description="Helical" evidence="8">
    <location>
        <begin position="71"/>
        <end position="91"/>
    </location>
</feature>
<evidence type="ECO:0000313" key="10">
    <source>
        <dbReference type="Proteomes" id="UP000029385"/>
    </source>
</evidence>
<protein>
    <recommendedName>
        <fullName evidence="11">Electron transport complex subunit RsxE</fullName>
    </recommendedName>
</protein>
<gene>
    <name evidence="9" type="ORF">N789_05450</name>
</gene>
<keyword evidence="3" id="KW-1003">Cell membrane</keyword>
<dbReference type="GO" id="GO:0005886">
    <property type="term" value="C:plasma membrane"/>
    <property type="evidence" value="ECO:0007669"/>
    <property type="project" value="TreeGrafter"/>
</dbReference>
<evidence type="ECO:0008006" key="11">
    <source>
        <dbReference type="Google" id="ProtNLM"/>
    </source>
</evidence>
<keyword evidence="2" id="KW-0813">Transport</keyword>
<organism evidence="9 10">
    <name type="scientific">Arenimonas oryziterrae DSM 21050 = YC6267</name>
    <dbReference type="NCBI Taxonomy" id="1121015"/>
    <lineage>
        <taxon>Bacteria</taxon>
        <taxon>Pseudomonadati</taxon>
        <taxon>Pseudomonadota</taxon>
        <taxon>Gammaproteobacteria</taxon>
        <taxon>Lysobacterales</taxon>
        <taxon>Lysobacteraceae</taxon>
        <taxon>Arenimonas</taxon>
    </lineage>
</organism>
<reference evidence="9 10" key="1">
    <citation type="submission" date="2013-09" db="EMBL/GenBank/DDBJ databases">
        <title>Genome sequencing of Arenimonas oryziterrae.</title>
        <authorList>
            <person name="Chen F."/>
            <person name="Wang G."/>
        </authorList>
    </citation>
    <scope>NUCLEOTIDE SEQUENCE [LARGE SCALE GENOMIC DNA]</scope>
    <source>
        <strain evidence="9 10">YC6267</strain>
    </source>
</reference>
<sequence>MTTLPTTSSPKNDALALRSMRWLALLPLLATSQDAVLALGMGIVAMIALSLTSVASTLLPPTAGQHGRLMALVMSVATVVTLIDLSLRAWWPDWHAALGLFAPLLASSCLLQGTLASFAPPRSPWLGLRAGLTTGASCLALLLSTGILRELIGTGQLFARAGTLLHLSGLEMTLLPGYAGFLVAILPAGALLTAAAVIALWQTWSRRHPPSESA</sequence>
<evidence type="ECO:0000256" key="4">
    <source>
        <dbReference type="ARBA" id="ARBA00022692"/>
    </source>
</evidence>
<dbReference type="RefSeq" id="WP_022968021.1">
    <property type="nucleotide sequence ID" value="NZ_ATVD01000001.1"/>
</dbReference>
<comment type="caution">
    <text evidence="9">The sequence shown here is derived from an EMBL/GenBank/DDBJ whole genome shotgun (WGS) entry which is preliminary data.</text>
</comment>
<evidence type="ECO:0000256" key="1">
    <source>
        <dbReference type="ARBA" id="ARBA00004127"/>
    </source>
</evidence>
<keyword evidence="5" id="KW-1278">Translocase</keyword>
<dbReference type="PANTHER" id="PTHR30586">
    <property type="entry name" value="ELECTRON TRANSPORT COMPLEX PROTEIN RNFE"/>
    <property type="match status" value="1"/>
</dbReference>
<dbReference type="PATRIC" id="fig|1121015.4.peg.2761"/>
<dbReference type="STRING" id="1121015.GCA_000420545_00362"/>
<dbReference type="InterPro" id="IPR003667">
    <property type="entry name" value="NqrDE/RnfAE"/>
</dbReference>
<evidence type="ECO:0000256" key="6">
    <source>
        <dbReference type="ARBA" id="ARBA00022989"/>
    </source>
</evidence>
<feature type="transmembrane region" description="Helical" evidence="8">
    <location>
        <begin position="35"/>
        <end position="59"/>
    </location>
</feature>
<comment type="subcellular location">
    <subcellularLocation>
        <location evidence="1">Endomembrane system</location>
        <topology evidence="1">Multi-pass membrane protein</topology>
    </subcellularLocation>
</comment>
<evidence type="ECO:0000313" key="9">
    <source>
        <dbReference type="EMBL" id="KFN41323.1"/>
    </source>
</evidence>
<keyword evidence="6 8" id="KW-1133">Transmembrane helix</keyword>
<feature type="transmembrane region" description="Helical" evidence="8">
    <location>
        <begin position="97"/>
        <end position="119"/>
    </location>
</feature>
<dbReference type="eggNOG" id="COG4660">
    <property type="taxonomic scope" value="Bacteria"/>
</dbReference>
<keyword evidence="4 8" id="KW-0812">Transmembrane</keyword>
<dbReference type="PIRSF" id="PIRSF006102">
    <property type="entry name" value="NQR_DE"/>
    <property type="match status" value="1"/>
</dbReference>
<feature type="transmembrane region" description="Helical" evidence="8">
    <location>
        <begin position="178"/>
        <end position="201"/>
    </location>
</feature>
<evidence type="ECO:0000256" key="2">
    <source>
        <dbReference type="ARBA" id="ARBA00022448"/>
    </source>
</evidence>
<dbReference type="EMBL" id="AVCI01000045">
    <property type="protein sequence ID" value="KFN41323.1"/>
    <property type="molecule type" value="Genomic_DNA"/>
</dbReference>
<dbReference type="PANTHER" id="PTHR30586:SF0">
    <property type="entry name" value="ION-TRANSLOCATING OXIDOREDUCTASE COMPLEX SUBUNIT E"/>
    <property type="match status" value="1"/>
</dbReference>
<dbReference type="OrthoDB" id="9803631at2"/>
<evidence type="ECO:0000256" key="3">
    <source>
        <dbReference type="ARBA" id="ARBA00022519"/>
    </source>
</evidence>
<name>A0A091AM92_9GAMM</name>
<accession>A0A091AM92</accession>
<dbReference type="Pfam" id="PF02508">
    <property type="entry name" value="Rnf-Nqr"/>
    <property type="match status" value="1"/>
</dbReference>